<evidence type="ECO:0000256" key="1">
    <source>
        <dbReference type="ARBA" id="ARBA00002501"/>
    </source>
</evidence>
<dbReference type="PANTHER" id="PTHR12859">
    <property type="entry name" value="PRA1 PROTEIN"/>
    <property type="match status" value="1"/>
</dbReference>
<dbReference type="GO" id="GO:0005783">
    <property type="term" value="C:endoplasmic reticulum"/>
    <property type="evidence" value="ECO:0007669"/>
    <property type="project" value="UniProtKB-ARBA"/>
</dbReference>
<sequence length="116" mass="13370">MDWGRRECGGPDRRPQGSGLALFPAPHSEFFCRFTFPRSFAKWGSPIKCNLYYYRTNYFILITFILRKKTTKTIVGIGFWDCQTLFSPLAAKLRPPIERALASCILWLTTSNLVAR</sequence>
<keyword evidence="7" id="KW-0813">Transport</keyword>
<keyword evidence="9" id="KW-1185">Reference proteome</keyword>
<dbReference type="PANTHER" id="PTHR12859:SF0">
    <property type="entry name" value="PRA1 FAMILY PROTEIN"/>
    <property type="match status" value="1"/>
</dbReference>
<evidence type="ECO:0000256" key="6">
    <source>
        <dbReference type="ARBA" id="ARBA00023136"/>
    </source>
</evidence>
<evidence type="ECO:0000256" key="3">
    <source>
        <dbReference type="ARBA" id="ARBA00006483"/>
    </source>
</evidence>
<dbReference type="GO" id="GO:0016192">
    <property type="term" value="P:vesicle-mediated transport"/>
    <property type="evidence" value="ECO:0007669"/>
    <property type="project" value="UniProtKB-ARBA"/>
</dbReference>
<comment type="function">
    <text evidence="1 7">May be involved in both secretory and endocytic intracellular trafficking in the endosomal/prevacuolar compartments.</text>
</comment>
<dbReference type="GO" id="GO:0016020">
    <property type="term" value="C:membrane"/>
    <property type="evidence" value="ECO:0007669"/>
    <property type="project" value="UniProtKB-SubCell"/>
</dbReference>
<comment type="similarity">
    <text evidence="3 7">Belongs to the PRA1 family.</text>
</comment>
<evidence type="ECO:0000313" key="9">
    <source>
        <dbReference type="Proteomes" id="UP001055439"/>
    </source>
</evidence>
<keyword evidence="5" id="KW-1133">Transmembrane helix</keyword>
<dbReference type="InterPro" id="IPR004895">
    <property type="entry name" value="Prenylated_rab_accept_PRA1"/>
</dbReference>
<reference evidence="8" key="1">
    <citation type="submission" date="2022-05" db="EMBL/GenBank/DDBJ databases">
        <title>The Musa troglodytarum L. genome provides insights into the mechanism of non-climacteric behaviour and enrichment of carotenoids.</title>
        <authorList>
            <person name="Wang J."/>
        </authorList>
    </citation>
    <scope>NUCLEOTIDE SEQUENCE</scope>
    <source>
        <tissue evidence="8">Leaf</tissue>
    </source>
</reference>
<keyword evidence="6" id="KW-0472">Membrane</keyword>
<proteinExistence type="inferred from homology"/>
<evidence type="ECO:0000256" key="4">
    <source>
        <dbReference type="ARBA" id="ARBA00022692"/>
    </source>
</evidence>
<keyword evidence="4" id="KW-0812">Transmembrane</keyword>
<dbReference type="OrthoDB" id="610027at2759"/>
<accession>A0A9E7H4C5</accession>
<evidence type="ECO:0000256" key="2">
    <source>
        <dbReference type="ARBA" id="ARBA00004141"/>
    </source>
</evidence>
<dbReference type="EMBL" id="CP097510">
    <property type="protein sequence ID" value="URE27311.1"/>
    <property type="molecule type" value="Genomic_DNA"/>
</dbReference>
<gene>
    <name evidence="8" type="ORF">MUK42_36131</name>
</gene>
<organism evidence="8 9">
    <name type="scientific">Musa troglodytarum</name>
    <name type="common">fe'i banana</name>
    <dbReference type="NCBI Taxonomy" id="320322"/>
    <lineage>
        <taxon>Eukaryota</taxon>
        <taxon>Viridiplantae</taxon>
        <taxon>Streptophyta</taxon>
        <taxon>Embryophyta</taxon>
        <taxon>Tracheophyta</taxon>
        <taxon>Spermatophyta</taxon>
        <taxon>Magnoliopsida</taxon>
        <taxon>Liliopsida</taxon>
        <taxon>Zingiberales</taxon>
        <taxon>Musaceae</taxon>
        <taxon>Musa</taxon>
    </lineage>
</organism>
<comment type="subcellular location">
    <subcellularLocation>
        <location evidence="2 7">Membrane</location>
        <topology evidence="2 7">Multi-pass membrane protein</topology>
    </subcellularLocation>
</comment>
<evidence type="ECO:0000256" key="5">
    <source>
        <dbReference type="ARBA" id="ARBA00022989"/>
    </source>
</evidence>
<dbReference type="Proteomes" id="UP001055439">
    <property type="component" value="Chromosome 8"/>
</dbReference>
<dbReference type="AlphaFoldDB" id="A0A9E7H4C5"/>
<evidence type="ECO:0000256" key="7">
    <source>
        <dbReference type="RuleBase" id="RU363107"/>
    </source>
</evidence>
<dbReference type="Pfam" id="PF03208">
    <property type="entry name" value="PRA1"/>
    <property type="match status" value="1"/>
</dbReference>
<protein>
    <recommendedName>
        <fullName evidence="7">PRA1 family protein</fullName>
    </recommendedName>
</protein>
<evidence type="ECO:0000313" key="8">
    <source>
        <dbReference type="EMBL" id="URE27311.1"/>
    </source>
</evidence>
<name>A0A9E7H4C5_9LILI</name>